<dbReference type="PANTHER" id="PTHR47338">
    <property type="entry name" value="ZN(II)2CYS6 TRANSCRIPTION FACTOR (EUROFUNG)-RELATED"/>
    <property type="match status" value="1"/>
</dbReference>
<dbReference type="VEuPathDB" id="FungiDB:FUN_006185"/>
<sequence length="890" mass="100200">MDPPTFITSDIDTDNLVSANNLEGQAIKRKRLTQACDACRKKKVKCSGDKPSCNNCTRLGTTCTYLPSTRKRGPRVGLVESLEKRLQQMEKLLQPLKEQGIVDTPEDKKPTKKPRLDSKNTETDNSNIPVNPYNERHSQQSFSSQTEFINIFSQPPQTEQQQQHSQQKQTSNIDSSNNITNEEEEEEEEEEDLIFFGNSAAAPGYVNQREAFVHCDRDPPIKSEPSEINEHSSPTEFSNSAENIPIYSPITSIVSNRNNGLPPEDIVEHLVACYFRHIDIQTSMFHEATFMRQLRQNKISPFLIYAICAVTAKYSEHQSIVQKLPYMSGEPFAAIAITKYLFGTFDNPSVENVQGLILITTHMYGVGKGPSAWMYTGLAVRMAQELGLHKVDEAGSKPNSEGIFIQNEVRRRTFWACFRLDRLAACALGRPTLIDEDDCDVRLPCNETIWNLEHPFESPLIDEIFKEDHIKRGTRLSLTNIGMGACLVSVTALLGRVCQHVNRSKPYDALPPWDSNSKFAELENELDTWYKSLTPHYTYTRERMQQLMADGTGTTFTLVHLLYYSAIVVLNRPNLISLQNNEVMDCHINFMQASAKRCCTASKVISSIAEDIVRYGCHICSFASYPVFVTTTIHLNNIYSEDINIAEDAKKNLSINEQFIKLMEPYWAIASKLLLIVKEMRKVLDTQYNKGNNSEQGEEISINTDAGFKSYLNRVSNNNSLIGSTTTTTTSSSSSSSSSSSTTNLDNIIIPEQLLSPRWYNDTTIMGDSWTSFLRSPGPFSPSMLRLMKKENDNSNNSNQDNSYDYFSQDLTTYNAPTTLVYDGYPMIDMSLDWSTTGRVFPLNRPIKHWTDINGNVMNSAIEGTTPTTFTPSLATTTSTGEINIDSLLI</sequence>
<proteinExistence type="predicted"/>
<evidence type="ECO:0000313" key="9">
    <source>
        <dbReference type="Proteomes" id="UP000233469"/>
    </source>
</evidence>
<feature type="compositionally biased region" description="Basic and acidic residues" evidence="6">
    <location>
        <begin position="105"/>
        <end position="122"/>
    </location>
</feature>
<feature type="domain" description="Zn(2)-C6 fungal-type" evidence="7">
    <location>
        <begin position="35"/>
        <end position="65"/>
    </location>
</feature>
<keyword evidence="3" id="KW-0805">Transcription regulation</keyword>
<dbReference type="InterPro" id="IPR050815">
    <property type="entry name" value="TF_fung"/>
</dbReference>
<feature type="compositionally biased region" description="Polar residues" evidence="6">
    <location>
        <begin position="231"/>
        <end position="241"/>
    </location>
</feature>
<dbReference type="GO" id="GO:0008270">
    <property type="term" value="F:zinc ion binding"/>
    <property type="evidence" value="ECO:0007669"/>
    <property type="project" value="InterPro"/>
</dbReference>
<comment type="subcellular location">
    <subcellularLocation>
        <location evidence="1">Nucleus</location>
    </subcellularLocation>
</comment>
<accession>A0A2N1NQ67</accession>
<dbReference type="Pfam" id="PF00172">
    <property type="entry name" value="Zn_clus"/>
    <property type="match status" value="1"/>
</dbReference>
<dbReference type="AlphaFoldDB" id="A0A2N1NQ67"/>
<evidence type="ECO:0000256" key="6">
    <source>
        <dbReference type="SAM" id="MobiDB-lite"/>
    </source>
</evidence>
<reference evidence="8 9" key="2">
    <citation type="submission" date="2017-10" db="EMBL/GenBank/DDBJ databases">
        <title>Extensive intraspecific genome diversity in a model arbuscular mycorrhizal fungus.</title>
        <authorList>
            <person name="Chen E.C.H."/>
            <person name="Morin E."/>
            <person name="Baudet D."/>
            <person name="Noel J."/>
            <person name="Ndikumana S."/>
            <person name="Charron P."/>
            <person name="St-Onge C."/>
            <person name="Giorgi J."/>
            <person name="Grigoriev I.V."/>
            <person name="Roux C."/>
            <person name="Martin F.M."/>
            <person name="Corradi N."/>
        </authorList>
    </citation>
    <scope>NUCLEOTIDE SEQUENCE [LARGE SCALE GENOMIC DNA]</scope>
    <source>
        <strain evidence="8 9">C2</strain>
    </source>
</reference>
<dbReference type="SMART" id="SM00066">
    <property type="entry name" value="GAL4"/>
    <property type="match status" value="1"/>
</dbReference>
<keyword evidence="2" id="KW-0479">Metal-binding</keyword>
<evidence type="ECO:0000256" key="5">
    <source>
        <dbReference type="ARBA" id="ARBA00023242"/>
    </source>
</evidence>
<comment type="caution">
    <text evidence="8">The sequence shown here is derived from an EMBL/GenBank/DDBJ whole genome shotgun (WGS) entry which is preliminary data.</text>
</comment>
<evidence type="ECO:0000256" key="2">
    <source>
        <dbReference type="ARBA" id="ARBA00022723"/>
    </source>
</evidence>
<dbReference type="CDD" id="cd00067">
    <property type="entry name" value="GAL4"/>
    <property type="match status" value="1"/>
</dbReference>
<dbReference type="GO" id="GO:0000981">
    <property type="term" value="F:DNA-binding transcription factor activity, RNA polymerase II-specific"/>
    <property type="evidence" value="ECO:0007669"/>
    <property type="project" value="InterPro"/>
</dbReference>
<feature type="compositionally biased region" description="Low complexity" evidence="6">
    <location>
        <begin position="724"/>
        <end position="743"/>
    </location>
</feature>
<feature type="compositionally biased region" description="Low complexity" evidence="6">
    <location>
        <begin position="153"/>
        <end position="180"/>
    </location>
</feature>
<dbReference type="GO" id="GO:0006351">
    <property type="term" value="P:DNA-templated transcription"/>
    <property type="evidence" value="ECO:0007669"/>
    <property type="project" value="InterPro"/>
</dbReference>
<dbReference type="Pfam" id="PF04082">
    <property type="entry name" value="Fungal_trans"/>
    <property type="match status" value="1"/>
</dbReference>
<organism evidence="8 9">
    <name type="scientific">Rhizophagus irregularis</name>
    <dbReference type="NCBI Taxonomy" id="588596"/>
    <lineage>
        <taxon>Eukaryota</taxon>
        <taxon>Fungi</taxon>
        <taxon>Fungi incertae sedis</taxon>
        <taxon>Mucoromycota</taxon>
        <taxon>Glomeromycotina</taxon>
        <taxon>Glomeromycetes</taxon>
        <taxon>Glomerales</taxon>
        <taxon>Glomeraceae</taxon>
        <taxon>Rhizophagus</taxon>
    </lineage>
</organism>
<evidence type="ECO:0000313" key="8">
    <source>
        <dbReference type="EMBL" id="PKK76029.1"/>
    </source>
</evidence>
<name>A0A2N1NQ67_9GLOM</name>
<dbReference type="SUPFAM" id="SSF57701">
    <property type="entry name" value="Zn2/Cys6 DNA-binding domain"/>
    <property type="match status" value="1"/>
</dbReference>
<feature type="compositionally biased region" description="Acidic residues" evidence="6">
    <location>
        <begin position="181"/>
        <end position="192"/>
    </location>
</feature>
<keyword evidence="4" id="KW-0804">Transcription</keyword>
<feature type="region of interest" description="Disordered" evidence="6">
    <location>
        <begin position="723"/>
        <end position="744"/>
    </location>
</feature>
<dbReference type="GO" id="GO:0003677">
    <property type="term" value="F:DNA binding"/>
    <property type="evidence" value="ECO:0007669"/>
    <property type="project" value="InterPro"/>
</dbReference>
<evidence type="ECO:0000259" key="7">
    <source>
        <dbReference type="PROSITE" id="PS50048"/>
    </source>
</evidence>
<feature type="compositionally biased region" description="Polar residues" evidence="6">
    <location>
        <begin position="139"/>
        <end position="152"/>
    </location>
</feature>
<dbReference type="InterPro" id="IPR036864">
    <property type="entry name" value="Zn2-C6_fun-type_DNA-bd_sf"/>
</dbReference>
<protein>
    <recommendedName>
        <fullName evidence="7">Zn(2)-C6 fungal-type domain-containing protein</fullName>
    </recommendedName>
</protein>
<feature type="region of interest" description="Disordered" evidence="6">
    <location>
        <begin position="93"/>
        <end position="192"/>
    </location>
</feature>
<evidence type="ECO:0000256" key="4">
    <source>
        <dbReference type="ARBA" id="ARBA00023163"/>
    </source>
</evidence>
<dbReference type="InterPro" id="IPR007219">
    <property type="entry name" value="XnlR_reg_dom"/>
</dbReference>
<dbReference type="PROSITE" id="PS00463">
    <property type="entry name" value="ZN2_CY6_FUNGAL_1"/>
    <property type="match status" value="1"/>
</dbReference>
<reference evidence="8 9" key="1">
    <citation type="submission" date="2016-04" db="EMBL/GenBank/DDBJ databases">
        <title>Genome analyses suggest a sexual origin of heterokaryosis in a supposedly ancient asexual fungus.</title>
        <authorList>
            <person name="Ropars J."/>
            <person name="Sedzielewska K."/>
            <person name="Noel J."/>
            <person name="Charron P."/>
            <person name="Farinelli L."/>
            <person name="Marton T."/>
            <person name="Kruger M."/>
            <person name="Pelin A."/>
            <person name="Brachmann A."/>
            <person name="Corradi N."/>
        </authorList>
    </citation>
    <scope>NUCLEOTIDE SEQUENCE [LARGE SCALE GENOMIC DNA]</scope>
    <source>
        <strain evidence="8 9">C2</strain>
    </source>
</reference>
<feature type="region of interest" description="Disordered" evidence="6">
    <location>
        <begin position="216"/>
        <end position="241"/>
    </location>
</feature>
<evidence type="ECO:0000256" key="3">
    <source>
        <dbReference type="ARBA" id="ARBA00023015"/>
    </source>
</evidence>
<feature type="compositionally biased region" description="Basic and acidic residues" evidence="6">
    <location>
        <begin position="216"/>
        <end position="230"/>
    </location>
</feature>
<keyword evidence="5" id="KW-0539">Nucleus</keyword>
<dbReference type="CDD" id="cd12148">
    <property type="entry name" value="fungal_TF_MHR"/>
    <property type="match status" value="1"/>
</dbReference>
<dbReference type="PRINTS" id="PR00755">
    <property type="entry name" value="AFLATOXINBRP"/>
</dbReference>
<dbReference type="SMART" id="SM00906">
    <property type="entry name" value="Fungal_trans"/>
    <property type="match status" value="1"/>
</dbReference>
<gene>
    <name evidence="8" type="ORF">RhiirC2_772937</name>
</gene>
<dbReference type="PROSITE" id="PS50048">
    <property type="entry name" value="ZN2_CY6_FUNGAL_2"/>
    <property type="match status" value="1"/>
</dbReference>
<dbReference type="EMBL" id="LLXL01000207">
    <property type="protein sequence ID" value="PKK76029.1"/>
    <property type="molecule type" value="Genomic_DNA"/>
</dbReference>
<dbReference type="GO" id="GO:0005634">
    <property type="term" value="C:nucleus"/>
    <property type="evidence" value="ECO:0007669"/>
    <property type="project" value="UniProtKB-SubCell"/>
</dbReference>
<dbReference type="PANTHER" id="PTHR47338:SF5">
    <property type="entry name" value="ZN(II)2CYS6 TRANSCRIPTION FACTOR (EUROFUNG)"/>
    <property type="match status" value="1"/>
</dbReference>
<evidence type="ECO:0000256" key="1">
    <source>
        <dbReference type="ARBA" id="ARBA00004123"/>
    </source>
</evidence>
<dbReference type="Gene3D" id="4.10.240.10">
    <property type="entry name" value="Zn(2)-C6 fungal-type DNA-binding domain"/>
    <property type="match status" value="1"/>
</dbReference>
<dbReference type="VEuPathDB" id="FungiDB:RhiirFUN_009962"/>
<dbReference type="VEuPathDB" id="FungiDB:RhiirA1_455197"/>
<dbReference type="Proteomes" id="UP000233469">
    <property type="component" value="Unassembled WGS sequence"/>
</dbReference>
<dbReference type="InterPro" id="IPR001138">
    <property type="entry name" value="Zn2Cys6_DnaBD"/>
</dbReference>